<organism evidence="7 8">
    <name type="scientific">Nephila pilipes</name>
    <name type="common">Giant wood spider</name>
    <name type="synonym">Nephila maculata</name>
    <dbReference type="NCBI Taxonomy" id="299642"/>
    <lineage>
        <taxon>Eukaryota</taxon>
        <taxon>Metazoa</taxon>
        <taxon>Ecdysozoa</taxon>
        <taxon>Arthropoda</taxon>
        <taxon>Chelicerata</taxon>
        <taxon>Arachnida</taxon>
        <taxon>Araneae</taxon>
        <taxon>Araneomorphae</taxon>
        <taxon>Entelegynae</taxon>
        <taxon>Araneoidea</taxon>
        <taxon>Nephilidae</taxon>
        <taxon>Nephila</taxon>
    </lineage>
</organism>
<keyword evidence="2 6" id="KW-0812">Transmembrane</keyword>
<evidence type="ECO:0000256" key="2">
    <source>
        <dbReference type="ARBA" id="ARBA00022692"/>
    </source>
</evidence>
<evidence type="ECO:0000313" key="8">
    <source>
        <dbReference type="Proteomes" id="UP000887013"/>
    </source>
</evidence>
<dbReference type="Proteomes" id="UP000887013">
    <property type="component" value="Unassembled WGS sequence"/>
</dbReference>
<keyword evidence="8" id="KW-1185">Reference proteome</keyword>
<dbReference type="GO" id="GO:0016020">
    <property type="term" value="C:membrane"/>
    <property type="evidence" value="ECO:0007669"/>
    <property type="project" value="UniProtKB-SubCell"/>
</dbReference>
<dbReference type="PANTHER" id="PTHR21421:SF29">
    <property type="entry name" value="GUSTATORY RECEPTOR 5A FOR TREHALOSE-RELATED"/>
    <property type="match status" value="1"/>
</dbReference>
<evidence type="ECO:0008006" key="9">
    <source>
        <dbReference type="Google" id="ProtNLM"/>
    </source>
</evidence>
<sequence>MDRNTSLFNKKQNNLFTITNKNPSANLFQKPFSTVLFLFHVIGVDIDYCSKHTNRNKLSRCIFKCPKYIFNFILFSVLFIQLNWLIVLREKRTEAALFVILLIQSTAHISVYIRRKYIALGLRNLSRISELLPFKGNFQRLNVLVHIYCFCFACLVIGLMSWHFPSGENAVYFEQCCQSHVLSDIFEDPSTYCKFIQNVMLFCFPLVLGGTLITFTSYYSLMCVHIHLFYGQLISQLQNSQAVLDCHRMLQAYEAISNTVTSLDDRFSYAAFITVLSSMAGIFRASYVLIFDRKATTMTLIYYCVALMLYLYVFLSIILSASAATQKGRVSKELIVSLPGKYPSHYKKLKMILRNNFKSDVALTLWKMYVIERSILISACGTLVTYGILIATLGNVQVS</sequence>
<feature type="transmembrane region" description="Helical" evidence="6">
    <location>
        <begin position="68"/>
        <end position="89"/>
    </location>
</feature>
<comment type="subcellular location">
    <subcellularLocation>
        <location evidence="1">Membrane</location>
        <topology evidence="1">Multi-pass membrane protein</topology>
    </subcellularLocation>
</comment>
<dbReference type="OrthoDB" id="6421884at2759"/>
<accession>A0A8X6QC42</accession>
<evidence type="ECO:0000256" key="4">
    <source>
        <dbReference type="ARBA" id="ARBA00023136"/>
    </source>
</evidence>
<gene>
    <name evidence="7" type="primary">AVEN_89400_1</name>
    <name evidence="7" type="ORF">NPIL_381271</name>
</gene>
<feature type="transmembrane region" description="Helical" evidence="6">
    <location>
        <begin position="95"/>
        <end position="113"/>
    </location>
</feature>
<dbReference type="GO" id="GO:0007606">
    <property type="term" value="P:sensory perception of chemical stimulus"/>
    <property type="evidence" value="ECO:0007669"/>
    <property type="project" value="TreeGrafter"/>
</dbReference>
<feature type="transmembrane region" description="Helical" evidence="6">
    <location>
        <begin position="199"/>
        <end position="221"/>
    </location>
</feature>
<evidence type="ECO:0000256" key="6">
    <source>
        <dbReference type="SAM" id="Phobius"/>
    </source>
</evidence>
<evidence type="ECO:0000256" key="5">
    <source>
        <dbReference type="ARBA" id="ARBA00023170"/>
    </source>
</evidence>
<comment type="caution">
    <text evidence="7">The sequence shown here is derived from an EMBL/GenBank/DDBJ whole genome shotgun (WGS) entry which is preliminary data.</text>
</comment>
<dbReference type="GO" id="GO:0038023">
    <property type="term" value="F:signaling receptor activity"/>
    <property type="evidence" value="ECO:0007669"/>
    <property type="project" value="UniProtKB-ARBA"/>
</dbReference>
<keyword evidence="4 6" id="KW-0472">Membrane</keyword>
<feature type="transmembrane region" description="Helical" evidence="6">
    <location>
        <begin position="143"/>
        <end position="164"/>
    </location>
</feature>
<keyword evidence="3 6" id="KW-1133">Transmembrane helix</keyword>
<evidence type="ECO:0000313" key="7">
    <source>
        <dbReference type="EMBL" id="GFU17293.1"/>
    </source>
</evidence>
<reference evidence="7" key="1">
    <citation type="submission" date="2020-08" db="EMBL/GenBank/DDBJ databases">
        <title>Multicomponent nature underlies the extraordinary mechanical properties of spider dragline silk.</title>
        <authorList>
            <person name="Kono N."/>
            <person name="Nakamura H."/>
            <person name="Mori M."/>
            <person name="Yoshida Y."/>
            <person name="Ohtoshi R."/>
            <person name="Malay A.D."/>
            <person name="Moran D.A.P."/>
            <person name="Tomita M."/>
            <person name="Numata K."/>
            <person name="Arakawa K."/>
        </authorList>
    </citation>
    <scope>NUCLEOTIDE SEQUENCE</scope>
</reference>
<dbReference type="AlphaFoldDB" id="A0A8X6QC42"/>
<name>A0A8X6QC42_NEPPI</name>
<evidence type="ECO:0000256" key="1">
    <source>
        <dbReference type="ARBA" id="ARBA00004141"/>
    </source>
</evidence>
<dbReference type="PANTHER" id="PTHR21421">
    <property type="entry name" value="GUSTATORY RECEPTOR"/>
    <property type="match status" value="1"/>
</dbReference>
<keyword evidence="5" id="KW-0675">Receptor</keyword>
<feature type="transmembrane region" description="Helical" evidence="6">
    <location>
        <begin position="375"/>
        <end position="396"/>
    </location>
</feature>
<dbReference type="EMBL" id="BMAW01126562">
    <property type="protein sequence ID" value="GFU17293.1"/>
    <property type="molecule type" value="Genomic_DNA"/>
</dbReference>
<dbReference type="GO" id="GO:0051606">
    <property type="term" value="P:detection of stimulus"/>
    <property type="evidence" value="ECO:0007669"/>
    <property type="project" value="UniProtKB-ARBA"/>
</dbReference>
<feature type="transmembrane region" description="Helical" evidence="6">
    <location>
        <begin position="300"/>
        <end position="324"/>
    </location>
</feature>
<feature type="transmembrane region" description="Helical" evidence="6">
    <location>
        <begin position="267"/>
        <end position="288"/>
    </location>
</feature>
<proteinExistence type="predicted"/>
<evidence type="ECO:0000256" key="3">
    <source>
        <dbReference type="ARBA" id="ARBA00022989"/>
    </source>
</evidence>
<protein>
    <recommendedName>
        <fullName evidence="9">Gustatory receptor</fullName>
    </recommendedName>
</protein>